<dbReference type="CTD" id="9807374"/>
<dbReference type="OMA" id="RCDIDEY"/>
<dbReference type="InterPro" id="IPR021942">
    <property type="entry name" value="DUF3557"/>
</dbReference>
<keyword evidence="2" id="KW-1185">Reference proteome</keyword>
<dbReference type="HOGENOM" id="CLU_042576_0_1_1"/>
<dbReference type="RefSeq" id="XP_003095209.2">
    <property type="nucleotide sequence ID" value="XM_003095161.2"/>
</dbReference>
<proteinExistence type="predicted"/>
<dbReference type="AlphaFoldDB" id="E3N8P5"/>
<protein>
    <submittedName>
        <fullName evidence="1">Uncharacterized protein</fullName>
    </submittedName>
</protein>
<sequence>MNTQPLRYQSLKIVLLYLEANVRIKISQRLPTIRSIEKLVPLRIRNLSLGSTDTSINDTKYFVGVYRVFQPDQAIPKRVQNTNDSGGVPYDLDQYGFRAPEILKVGDVQLIELNGGPLRHDTDAVEERQSQRLRNYEAALALKNKSMDTEAALEELLENNNQNIANNVRIRTLYRNSIESLHEGIAFHRHSLLPFHYRRHNLSPPYSCYIQLTVTTKGTEKHIQRYIYTKSIYEAARQLNTILFGGRQCAIQVRDFTMPWCTILRLPVGFKIRVKCIDNNSFNLSSRYNAILPVFDPSSFPLDEIDIYSIIDIGVSVNDFHLPAIRSAKILKIRDISIGPELLPLLRTLPNQTVIVTYSDVIFPAGDDYFALVRDWLNVKRPVGTCYLFPIRKEETVRGLLKLIKTRMENTKRTKRCVTVSMGHSSRLEVYYVPAKTHSNPELRRNGYEWVLTMRVVRVR</sequence>
<dbReference type="GeneID" id="9807374"/>
<gene>
    <name evidence="1" type="ORF">CRE_22637</name>
</gene>
<name>E3N8P5_CAERE</name>
<dbReference type="EMBL" id="DS268558">
    <property type="protein sequence ID" value="EFO89555.1"/>
    <property type="molecule type" value="Genomic_DNA"/>
</dbReference>
<reference evidence="1" key="1">
    <citation type="submission" date="2007-07" db="EMBL/GenBank/DDBJ databases">
        <title>PCAP assembly of the Caenorhabditis remanei genome.</title>
        <authorList>
            <consortium name="The Caenorhabditis remanei Sequencing Consortium"/>
            <person name="Wilson R.K."/>
        </authorList>
    </citation>
    <scope>NUCLEOTIDE SEQUENCE [LARGE SCALE GENOMIC DNA]</scope>
    <source>
        <strain evidence="1">PB4641</strain>
    </source>
</reference>
<dbReference type="eggNOG" id="ENOG502TJKE">
    <property type="taxonomic scope" value="Eukaryota"/>
</dbReference>
<evidence type="ECO:0000313" key="2">
    <source>
        <dbReference type="Proteomes" id="UP000008281"/>
    </source>
</evidence>
<dbReference type="PANTHER" id="PTHR31379">
    <property type="entry name" value="F-BOX C PROTEIN-RELATED-RELATED"/>
    <property type="match status" value="1"/>
</dbReference>
<dbReference type="KEGG" id="crq:GCK72_007354"/>
<dbReference type="PANTHER" id="PTHR31379:SF1">
    <property type="entry name" value="F-BOX C PROTEIN-RELATED"/>
    <property type="match status" value="1"/>
</dbReference>
<accession>E3N8P5</accession>
<dbReference type="InParanoid" id="E3N8P5"/>
<evidence type="ECO:0000313" key="1">
    <source>
        <dbReference type="EMBL" id="EFO89555.1"/>
    </source>
</evidence>
<dbReference type="Proteomes" id="UP000008281">
    <property type="component" value="Unassembled WGS sequence"/>
</dbReference>
<organism evidence="2">
    <name type="scientific">Caenorhabditis remanei</name>
    <name type="common">Caenorhabditis vulgaris</name>
    <dbReference type="NCBI Taxonomy" id="31234"/>
    <lineage>
        <taxon>Eukaryota</taxon>
        <taxon>Metazoa</taxon>
        <taxon>Ecdysozoa</taxon>
        <taxon>Nematoda</taxon>
        <taxon>Chromadorea</taxon>
        <taxon>Rhabditida</taxon>
        <taxon>Rhabditina</taxon>
        <taxon>Rhabditomorpha</taxon>
        <taxon>Rhabditoidea</taxon>
        <taxon>Rhabditidae</taxon>
        <taxon>Peloderinae</taxon>
        <taxon>Caenorhabditis</taxon>
    </lineage>
</organism>
<dbReference type="Pfam" id="PF12078">
    <property type="entry name" value="DUF3557"/>
    <property type="match status" value="1"/>
</dbReference>
<dbReference type="FunCoup" id="E3N8P5">
    <property type="interactions" value="1258"/>
</dbReference>